<feature type="domain" description="YqbQ/XkdQ" evidence="1">
    <location>
        <begin position="22"/>
        <end position="312"/>
    </location>
</feature>
<proteinExistence type="predicted"/>
<organism evidence="2 3">
    <name type="scientific">Lachnotalea glycerini</name>
    <dbReference type="NCBI Taxonomy" id="1763509"/>
    <lineage>
        <taxon>Bacteria</taxon>
        <taxon>Bacillati</taxon>
        <taxon>Bacillota</taxon>
        <taxon>Clostridia</taxon>
        <taxon>Lachnospirales</taxon>
        <taxon>Lachnospiraceae</taxon>
        <taxon>Lachnotalea</taxon>
    </lineage>
</organism>
<sequence length="319" mass="36331">MKIQLLTYTSDAIYEPCTEENIELTSERKGIPAKLVFKVLKDSGYPMYEGQAVTLKINGTGVFYGYIFTKNRDKEQRITYTCYDQLRYFKNKDTYVYTGLTASSLIQMICEDFGLKVGNVSDTGYVIPQRIESNKTLFDIVQNALDLTMVNTNSLYCLYDSYGSITLSNVSDMKVPMVIDSETGQNFDYQSSIDEQTYNKIKLTYDNKTTGKREVYIAQDSNNMNQWGILQYFDTLQEGENGAEKVNQLLSYYDKKSRKLTIKDAWGDVRVRAGTSLIISLKLGDISVNNFMLCEKVTHKFGNNLHTMDLTLIGGEFIA</sequence>
<dbReference type="RefSeq" id="WP_110291965.1">
    <property type="nucleotide sequence ID" value="NZ_QICS01000019.1"/>
</dbReference>
<name>A0A318EGK8_9FIRM</name>
<comment type="caution">
    <text evidence="2">The sequence shown here is derived from an EMBL/GenBank/DDBJ whole genome shotgun (WGS) entry which is preliminary data.</text>
</comment>
<dbReference type="InterPro" id="IPR056937">
    <property type="entry name" value="YqbQ/XkdQ"/>
</dbReference>
<dbReference type="EMBL" id="QICS01000019">
    <property type="protein sequence ID" value="PXV85085.1"/>
    <property type="molecule type" value="Genomic_DNA"/>
</dbReference>
<dbReference type="AlphaFoldDB" id="A0A318EGK8"/>
<dbReference type="SUPFAM" id="SSF69279">
    <property type="entry name" value="Phage tail proteins"/>
    <property type="match status" value="1"/>
</dbReference>
<evidence type="ECO:0000313" key="3">
    <source>
        <dbReference type="Proteomes" id="UP000247523"/>
    </source>
</evidence>
<accession>A0A318EGK8</accession>
<evidence type="ECO:0000313" key="2">
    <source>
        <dbReference type="EMBL" id="PXV85085.1"/>
    </source>
</evidence>
<dbReference type="Proteomes" id="UP000247523">
    <property type="component" value="Unassembled WGS sequence"/>
</dbReference>
<evidence type="ECO:0000259" key="1">
    <source>
        <dbReference type="Pfam" id="PF24032"/>
    </source>
</evidence>
<gene>
    <name evidence="2" type="ORF">C8E03_1199</name>
</gene>
<dbReference type="Pfam" id="PF24032">
    <property type="entry name" value="YQBQ"/>
    <property type="match status" value="1"/>
</dbReference>
<reference evidence="2 3" key="1">
    <citation type="submission" date="2018-05" db="EMBL/GenBank/DDBJ databases">
        <title>Genomic Encyclopedia of Type Strains, Phase IV (KMG-IV): sequencing the most valuable type-strain genomes for metagenomic binning, comparative biology and taxonomic classification.</title>
        <authorList>
            <person name="Goeker M."/>
        </authorList>
    </citation>
    <scope>NUCLEOTIDE SEQUENCE [LARGE SCALE GENOMIC DNA]</scope>
    <source>
        <strain evidence="2 3">DSM 28816</strain>
    </source>
</reference>
<protein>
    <recommendedName>
        <fullName evidence="1">YqbQ/XkdQ domain-containing protein</fullName>
    </recommendedName>
</protein>